<accession>A0A2M7V553</accession>
<dbReference type="AlphaFoldDB" id="A0A2M7V553"/>
<feature type="compositionally biased region" description="Acidic residues" evidence="1">
    <location>
        <begin position="73"/>
        <end position="85"/>
    </location>
</feature>
<organism evidence="2 3">
    <name type="scientific">Candidatus Magasanikbacteria bacterium CG_4_10_14_0_2_um_filter_41_31</name>
    <dbReference type="NCBI Taxonomy" id="1974639"/>
    <lineage>
        <taxon>Bacteria</taxon>
        <taxon>Candidatus Magasanikiibacteriota</taxon>
    </lineage>
</organism>
<feature type="compositionally biased region" description="Basic and acidic residues" evidence="1">
    <location>
        <begin position="1"/>
        <end position="11"/>
    </location>
</feature>
<feature type="compositionally biased region" description="Basic and acidic residues" evidence="1">
    <location>
        <begin position="47"/>
        <end position="69"/>
    </location>
</feature>
<feature type="region of interest" description="Disordered" evidence="1">
    <location>
        <begin position="1"/>
        <end position="143"/>
    </location>
</feature>
<evidence type="ECO:0000313" key="3">
    <source>
        <dbReference type="Proteomes" id="UP000230078"/>
    </source>
</evidence>
<dbReference type="EMBL" id="PFPI01000015">
    <property type="protein sequence ID" value="PIZ93727.1"/>
    <property type="molecule type" value="Genomic_DNA"/>
</dbReference>
<feature type="compositionally biased region" description="Basic and acidic residues" evidence="1">
    <location>
        <begin position="86"/>
        <end position="98"/>
    </location>
</feature>
<protein>
    <submittedName>
        <fullName evidence="2">Uncharacterized protein</fullName>
    </submittedName>
</protein>
<evidence type="ECO:0000256" key="1">
    <source>
        <dbReference type="SAM" id="MobiDB-lite"/>
    </source>
</evidence>
<evidence type="ECO:0000313" key="2">
    <source>
        <dbReference type="EMBL" id="PIZ93727.1"/>
    </source>
</evidence>
<name>A0A2M7V553_9BACT</name>
<comment type="caution">
    <text evidence="2">The sequence shown here is derived from an EMBL/GenBank/DDBJ whole genome shotgun (WGS) entry which is preliminary data.</text>
</comment>
<sequence length="143" mass="15814">MEPGHTAHTDMGRWTPMEDNEEDDRPKGYVPIEKVADPHGLNPEEALLAKEAKKAGDEFENGETSRHDAPVMGEEDDDMDIEDVGEDQKPEDAEESHGGKMGLHRLGAMQDGFVKGDAFDRGKQPPNKGVPRRRDLPNVQESA</sequence>
<reference evidence="3" key="1">
    <citation type="submission" date="2017-09" db="EMBL/GenBank/DDBJ databases">
        <title>Depth-based differentiation of microbial function through sediment-hosted aquifers and enrichment of novel symbionts in the deep terrestrial subsurface.</title>
        <authorList>
            <person name="Probst A.J."/>
            <person name="Ladd B."/>
            <person name="Jarett J.K."/>
            <person name="Geller-Mcgrath D.E."/>
            <person name="Sieber C.M.K."/>
            <person name="Emerson J.B."/>
            <person name="Anantharaman K."/>
            <person name="Thomas B.C."/>
            <person name="Malmstrom R."/>
            <person name="Stieglmeier M."/>
            <person name="Klingl A."/>
            <person name="Woyke T."/>
            <person name="Ryan C.M."/>
            <person name="Banfield J.F."/>
        </authorList>
    </citation>
    <scope>NUCLEOTIDE SEQUENCE [LARGE SCALE GENOMIC DNA]</scope>
</reference>
<gene>
    <name evidence="2" type="ORF">COX83_01165</name>
</gene>
<proteinExistence type="predicted"/>
<dbReference type="Proteomes" id="UP000230078">
    <property type="component" value="Unassembled WGS sequence"/>
</dbReference>